<sequence>MQKTDIEYLDMTWNPMTGCNHWKYGGPCGGGGRDFRCWAMGIANRFKKNYPKGFEPDLRLDRIMEPTLYSPPLRIGVSFMGDLFCDWGKEPSEAIVGTLAEEARMLIKSTISDCPQHTFLFLTKAPWNLHKWSPWPANAWVGATATSYRAFVHACGDLGALHHRDGAMTYISFEPLLSWDSNPGFTLPWLNGNIGWVIIGAARGKMPKLEWVKNIVNAADEADIPVFLKDNLKPLFANIEEPAWMVGWKNVPGEMRQEYPRVGGDGDQPKANSRA</sequence>
<comment type="caution">
    <text evidence="1">The sequence shown here is derived from an EMBL/GenBank/DDBJ whole genome shotgun (WGS) entry which is preliminary data.</text>
</comment>
<name>A0A0F9W9W6_9ZZZZ</name>
<proteinExistence type="predicted"/>
<evidence type="ECO:0000313" key="1">
    <source>
        <dbReference type="EMBL" id="KKN74893.1"/>
    </source>
</evidence>
<reference evidence="1" key="1">
    <citation type="journal article" date="2015" name="Nature">
        <title>Complex archaea that bridge the gap between prokaryotes and eukaryotes.</title>
        <authorList>
            <person name="Spang A."/>
            <person name="Saw J.H."/>
            <person name="Jorgensen S.L."/>
            <person name="Zaremba-Niedzwiedzka K."/>
            <person name="Martijn J."/>
            <person name="Lind A.E."/>
            <person name="van Eijk R."/>
            <person name="Schleper C."/>
            <person name="Guy L."/>
            <person name="Ettema T.J."/>
        </authorList>
    </citation>
    <scope>NUCLEOTIDE SEQUENCE</scope>
</reference>
<dbReference type="InterPro" id="IPR011101">
    <property type="entry name" value="DUF5131"/>
</dbReference>
<gene>
    <name evidence="1" type="ORF">LCGC14_0386420</name>
</gene>
<evidence type="ECO:0008006" key="2">
    <source>
        <dbReference type="Google" id="ProtNLM"/>
    </source>
</evidence>
<dbReference type="Pfam" id="PF07505">
    <property type="entry name" value="DUF5131"/>
    <property type="match status" value="1"/>
</dbReference>
<accession>A0A0F9W9W6</accession>
<organism evidence="1">
    <name type="scientific">marine sediment metagenome</name>
    <dbReference type="NCBI Taxonomy" id="412755"/>
    <lineage>
        <taxon>unclassified sequences</taxon>
        <taxon>metagenomes</taxon>
        <taxon>ecological metagenomes</taxon>
    </lineage>
</organism>
<dbReference type="AlphaFoldDB" id="A0A0F9W9W6"/>
<protein>
    <recommendedName>
        <fullName evidence="2">DUF5131 family protein</fullName>
    </recommendedName>
</protein>
<dbReference type="EMBL" id="LAZR01000319">
    <property type="protein sequence ID" value="KKN74893.1"/>
    <property type="molecule type" value="Genomic_DNA"/>
</dbReference>